<evidence type="ECO:0000256" key="9">
    <source>
        <dbReference type="HAMAP-Rule" id="MF_00956"/>
    </source>
</evidence>
<dbReference type="FunFam" id="3.40.50.720:FF:000101">
    <property type="entry name" value="GDP-L-fucose synthase"/>
    <property type="match status" value="1"/>
</dbReference>
<feature type="binding site" evidence="9">
    <location>
        <begin position="168"/>
        <end position="171"/>
    </location>
    <ligand>
        <name>NADP(+)</name>
        <dbReference type="ChEBI" id="CHEBI:58349"/>
    </ligand>
</feature>
<comment type="similarity">
    <text evidence="2 9">Belongs to the NAD(P)-dependent epimerase/dehydratase family. Fucose synthase subfamily.</text>
</comment>
<dbReference type="PANTHER" id="PTHR43238">
    <property type="entry name" value="GDP-L-FUCOSE SYNTHASE"/>
    <property type="match status" value="1"/>
</dbReference>
<dbReference type="GO" id="GO:0016853">
    <property type="term" value="F:isomerase activity"/>
    <property type="evidence" value="ECO:0007669"/>
    <property type="project" value="UniProtKB-KW"/>
</dbReference>
<feature type="binding site" evidence="9">
    <location>
        <position position="145"/>
    </location>
    <ligand>
        <name>NADP(+)</name>
        <dbReference type="ChEBI" id="CHEBI:58349"/>
    </ligand>
</feature>
<name>A0A5M6IF67_9PROT</name>
<evidence type="ECO:0000256" key="1">
    <source>
        <dbReference type="ARBA" id="ARBA00004883"/>
    </source>
</evidence>
<evidence type="ECO:0000256" key="7">
    <source>
        <dbReference type="ARBA" id="ARBA00023268"/>
    </source>
</evidence>
<comment type="function">
    <text evidence="9">Catalyzes the two-step NADP-dependent conversion of GDP-4-dehydro-6-deoxy-D-mannose to GDP-fucose, involving an epimerase and a reductase reaction.</text>
</comment>
<dbReference type="HAMAP" id="MF_00956">
    <property type="entry name" value="GDP_fucose_synth"/>
    <property type="match status" value="1"/>
</dbReference>
<dbReference type="Proteomes" id="UP000324065">
    <property type="component" value="Unassembled WGS sequence"/>
</dbReference>
<reference evidence="11 12" key="1">
    <citation type="submission" date="2019-09" db="EMBL/GenBank/DDBJ databases">
        <title>Genome sequence of Roseospira marina, one of the more divergent members of the non-sulfur purple photosynthetic bacterial family, the Rhodospirillaceae.</title>
        <authorList>
            <person name="Meyer T."/>
            <person name="Kyndt J."/>
        </authorList>
    </citation>
    <scope>NUCLEOTIDE SEQUENCE [LARGE SCALE GENOMIC DNA]</scope>
    <source>
        <strain evidence="11 12">DSM 15113</strain>
    </source>
</reference>
<evidence type="ECO:0000256" key="8">
    <source>
        <dbReference type="ARBA" id="ARBA00051935"/>
    </source>
</evidence>
<protein>
    <recommendedName>
        <fullName evidence="3 9">GDP-L-fucose synthase</fullName>
        <ecNumber evidence="3 9">1.1.1.271</ecNumber>
    </recommendedName>
    <alternativeName>
        <fullName evidence="9">GDP-4-keto-6-deoxy-D-mannose-3,5-epimerase-4-reductase</fullName>
    </alternativeName>
</protein>
<dbReference type="Gene3D" id="3.40.50.720">
    <property type="entry name" value="NAD(P)-binding Rossmann-like Domain"/>
    <property type="match status" value="1"/>
</dbReference>
<dbReference type="CDD" id="cd05239">
    <property type="entry name" value="GDP_FS_SDR_e"/>
    <property type="match status" value="1"/>
</dbReference>
<feature type="binding site" evidence="9">
    <location>
        <begin position="110"/>
        <end position="113"/>
    </location>
    <ligand>
        <name>NADP(+)</name>
        <dbReference type="ChEBI" id="CHEBI:58349"/>
    </ligand>
</feature>
<evidence type="ECO:0000313" key="12">
    <source>
        <dbReference type="Proteomes" id="UP000324065"/>
    </source>
</evidence>
<dbReference type="Gene3D" id="3.90.25.10">
    <property type="entry name" value="UDP-galactose 4-epimerase, domain 1"/>
    <property type="match status" value="1"/>
</dbReference>
<keyword evidence="5 9" id="KW-0560">Oxidoreductase</keyword>
<dbReference type="GO" id="GO:0070401">
    <property type="term" value="F:NADP+ binding"/>
    <property type="evidence" value="ECO:0007669"/>
    <property type="project" value="UniProtKB-UniRule"/>
</dbReference>
<comment type="catalytic activity">
    <reaction evidence="8 9">
        <text>GDP-beta-L-fucose + NADP(+) = GDP-4-dehydro-alpha-D-rhamnose + NADPH + H(+)</text>
        <dbReference type="Rhea" id="RHEA:18885"/>
        <dbReference type="ChEBI" id="CHEBI:15378"/>
        <dbReference type="ChEBI" id="CHEBI:57273"/>
        <dbReference type="ChEBI" id="CHEBI:57783"/>
        <dbReference type="ChEBI" id="CHEBI:57964"/>
        <dbReference type="ChEBI" id="CHEBI:58349"/>
        <dbReference type="EC" id="1.1.1.271"/>
    </reaction>
</comment>
<keyword evidence="6 9" id="KW-0413">Isomerase</keyword>
<feature type="binding site" evidence="9">
    <location>
        <position position="192"/>
    </location>
    <ligand>
        <name>substrate</name>
    </ligand>
</feature>
<dbReference type="PANTHER" id="PTHR43238:SF1">
    <property type="entry name" value="GDP-L-FUCOSE SYNTHASE"/>
    <property type="match status" value="1"/>
</dbReference>
<dbReference type="EMBL" id="VWPJ01000002">
    <property type="protein sequence ID" value="KAA5606921.1"/>
    <property type="molecule type" value="Genomic_DNA"/>
</dbReference>
<organism evidence="11 12">
    <name type="scientific">Roseospira marina</name>
    <dbReference type="NCBI Taxonomy" id="140057"/>
    <lineage>
        <taxon>Bacteria</taxon>
        <taxon>Pseudomonadati</taxon>
        <taxon>Pseudomonadota</taxon>
        <taxon>Alphaproteobacteria</taxon>
        <taxon>Rhodospirillales</taxon>
        <taxon>Rhodospirillaceae</taxon>
        <taxon>Roseospira</taxon>
    </lineage>
</organism>
<evidence type="ECO:0000256" key="2">
    <source>
        <dbReference type="ARBA" id="ARBA00005959"/>
    </source>
</evidence>
<dbReference type="RefSeq" id="WP_150060932.1">
    <property type="nucleotide sequence ID" value="NZ_JACHII010000003.1"/>
</dbReference>
<evidence type="ECO:0000259" key="10">
    <source>
        <dbReference type="Pfam" id="PF01370"/>
    </source>
</evidence>
<dbReference type="InterPro" id="IPR028614">
    <property type="entry name" value="GDP_fucose/colitose_synth"/>
</dbReference>
<feature type="site" description="Important for catalytic activity" evidence="9">
    <location>
        <position position="112"/>
    </location>
</feature>
<keyword evidence="12" id="KW-1185">Reference proteome</keyword>
<dbReference type="InterPro" id="IPR036291">
    <property type="entry name" value="NAD(P)-bd_dom_sf"/>
</dbReference>
<keyword evidence="4 9" id="KW-0521">NADP</keyword>
<dbReference type="UniPathway" id="UPA00128">
    <property type="reaction ID" value="UER00191"/>
</dbReference>
<comment type="caution">
    <text evidence="11">The sequence shown here is derived from an EMBL/GenBank/DDBJ whole genome shotgun (WGS) entry which is preliminary data.</text>
</comment>
<dbReference type="GO" id="GO:0050577">
    <property type="term" value="F:GDP-L-fucose synthase activity"/>
    <property type="evidence" value="ECO:0007669"/>
    <property type="project" value="UniProtKB-UniRule"/>
</dbReference>
<dbReference type="SUPFAM" id="SSF51735">
    <property type="entry name" value="NAD(P)-binding Rossmann-fold domains"/>
    <property type="match status" value="1"/>
</dbReference>
<dbReference type="InterPro" id="IPR001509">
    <property type="entry name" value="Epimerase_deHydtase"/>
</dbReference>
<dbReference type="EC" id="1.1.1.271" evidence="3 9"/>
<sequence length="317" mass="34814">MTDPYSLAGKRVWVAGSRGMVGGALVRRLEREPCTLIRDGRDRVDLTRQADVEAFVAAEKPDAVFVAAAKVGGIHANSHYPADFLYDNLMIEANILHTCARVGVEKLLFLGSSCIYPREAPQPIREDALLTGPLEPTNEWYAIAKIAGIKLCQAYRAQHGCAFISAMPTNLYGPGDNFHPENSHVPAALLRRIHEAKMSGAPEVVVWGTGTPRREFLHVDDLADACVFLMRHYAGADPINVGTGEDLSISAFAETIRDTVGYTGALTYDTRRPDGTPRKVMDVSRLTDLGWTARTSLREGLAGYYAWFLEHIDRVTA</sequence>
<evidence type="ECO:0000256" key="3">
    <source>
        <dbReference type="ARBA" id="ARBA00012371"/>
    </source>
</evidence>
<accession>A0A5M6IF67</accession>
<comment type="pathway">
    <text evidence="1 9">Nucleotide-sugar biosynthesis; GDP-L-fucose biosynthesis via de novo pathway; GDP-L-fucose from GDP-alpha-D-mannose: step 2/2.</text>
</comment>
<gene>
    <name evidence="9" type="primary">fcl</name>
    <name evidence="11" type="ORF">F1188_03120</name>
</gene>
<feature type="binding site" evidence="9">
    <location>
        <position position="207"/>
    </location>
    <ligand>
        <name>substrate</name>
    </ligand>
</feature>
<dbReference type="AlphaFoldDB" id="A0A5M6IF67"/>
<keyword evidence="7 9" id="KW-0511">Multifunctional enzyme</keyword>
<evidence type="ECO:0000256" key="5">
    <source>
        <dbReference type="ARBA" id="ARBA00023002"/>
    </source>
</evidence>
<proteinExistence type="inferred from homology"/>
<feature type="active site" description="Proton donor/acceptor" evidence="9">
    <location>
        <position position="141"/>
    </location>
</feature>
<evidence type="ECO:0000256" key="4">
    <source>
        <dbReference type="ARBA" id="ARBA00022857"/>
    </source>
</evidence>
<feature type="site" description="Important for catalytic activity" evidence="9">
    <location>
        <position position="114"/>
    </location>
</feature>
<dbReference type="OrthoDB" id="9811425at2"/>
<feature type="domain" description="NAD-dependent epimerase/dehydratase" evidence="10">
    <location>
        <begin position="13"/>
        <end position="242"/>
    </location>
</feature>
<dbReference type="GO" id="GO:0042351">
    <property type="term" value="P:'de novo' GDP-L-fucose biosynthetic process"/>
    <property type="evidence" value="ECO:0007669"/>
    <property type="project" value="UniProtKB-UniRule"/>
</dbReference>
<feature type="binding site" evidence="9">
    <location>
        <position position="274"/>
    </location>
    <ligand>
        <name>substrate</name>
    </ligand>
</feature>
<evidence type="ECO:0000313" key="11">
    <source>
        <dbReference type="EMBL" id="KAA5606921.1"/>
    </source>
</evidence>
<feature type="binding site" evidence="9">
    <location>
        <position position="214"/>
    </location>
    <ligand>
        <name>substrate</name>
    </ligand>
</feature>
<feature type="binding site" evidence="9">
    <location>
        <begin position="16"/>
        <end position="22"/>
    </location>
    <ligand>
        <name>NADP(+)</name>
        <dbReference type="ChEBI" id="CHEBI:58349"/>
    </ligand>
</feature>
<evidence type="ECO:0000256" key="6">
    <source>
        <dbReference type="ARBA" id="ARBA00023235"/>
    </source>
</evidence>
<feature type="binding site" evidence="9">
    <location>
        <position position="184"/>
    </location>
    <ligand>
        <name>NADP(+)</name>
        <dbReference type="ChEBI" id="CHEBI:58349"/>
    </ligand>
</feature>
<dbReference type="Pfam" id="PF01370">
    <property type="entry name" value="Epimerase"/>
    <property type="match status" value="1"/>
</dbReference>